<protein>
    <submittedName>
        <fullName evidence="2">MBL fold metallo-hydrolase</fullName>
    </submittedName>
</protein>
<accession>A0A1I7WQH9</accession>
<dbReference type="AlphaFoldDB" id="A0A1I7WQH9"/>
<name>A0A1I7WQH9_HETBA</name>
<dbReference type="Proteomes" id="UP000095283">
    <property type="component" value="Unplaced"/>
</dbReference>
<sequence length="58" mass="6558">MTIKKQIFFNSGSNSPIELTYINVDRTKSLESDPFPSGRRLTLMDEIPEIGQDEAVDI</sequence>
<evidence type="ECO:0000313" key="2">
    <source>
        <dbReference type="WBParaSite" id="Hba_07410"/>
    </source>
</evidence>
<reference evidence="2" key="1">
    <citation type="submission" date="2016-11" db="UniProtKB">
        <authorList>
            <consortium name="WormBaseParasite"/>
        </authorList>
    </citation>
    <scope>IDENTIFICATION</scope>
</reference>
<evidence type="ECO:0000313" key="1">
    <source>
        <dbReference type="Proteomes" id="UP000095283"/>
    </source>
</evidence>
<keyword evidence="1" id="KW-1185">Reference proteome</keyword>
<dbReference type="WBParaSite" id="Hba_07410">
    <property type="protein sequence ID" value="Hba_07410"/>
    <property type="gene ID" value="Hba_07410"/>
</dbReference>
<organism evidence="1 2">
    <name type="scientific">Heterorhabditis bacteriophora</name>
    <name type="common">Entomopathogenic nematode worm</name>
    <dbReference type="NCBI Taxonomy" id="37862"/>
    <lineage>
        <taxon>Eukaryota</taxon>
        <taxon>Metazoa</taxon>
        <taxon>Ecdysozoa</taxon>
        <taxon>Nematoda</taxon>
        <taxon>Chromadorea</taxon>
        <taxon>Rhabditida</taxon>
        <taxon>Rhabditina</taxon>
        <taxon>Rhabditomorpha</taxon>
        <taxon>Strongyloidea</taxon>
        <taxon>Heterorhabditidae</taxon>
        <taxon>Heterorhabditis</taxon>
    </lineage>
</organism>
<proteinExistence type="predicted"/>